<evidence type="ECO:0000313" key="20">
    <source>
        <dbReference type="Proteomes" id="UP000251993"/>
    </source>
</evidence>
<dbReference type="Pfam" id="PF10531">
    <property type="entry name" value="SLBB"/>
    <property type="match status" value="4"/>
</dbReference>
<dbReference type="OrthoDB" id="9808948at2"/>
<keyword evidence="4" id="KW-1134">Transmembrane beta strand</keyword>
<dbReference type="GO" id="GO:0015288">
    <property type="term" value="F:porin activity"/>
    <property type="evidence" value="ECO:0007669"/>
    <property type="project" value="UniProtKB-KW"/>
</dbReference>
<evidence type="ECO:0000259" key="18">
    <source>
        <dbReference type="Pfam" id="PF22461"/>
    </source>
</evidence>
<dbReference type="InterPro" id="IPR019554">
    <property type="entry name" value="Soluble_ligand-bd"/>
</dbReference>
<dbReference type="GO" id="GO:0015159">
    <property type="term" value="F:polysaccharide transmembrane transporter activity"/>
    <property type="evidence" value="ECO:0007669"/>
    <property type="project" value="InterPro"/>
</dbReference>
<sequence>MTPQIRFFFFSFFCLTLSLGISAQTPSKVEQLSDSQVKAFYEKAKASGMSEMQIEQAALAQGFTLSDISLMRKRLAEVQDKENKEDLTDTDSLKLSRQQIGKLSKRDIEKDTLKVPKKEPLKVYGSELFNTAGLTFEPSLRIATPKNYQLGPDDELLVEIYGDAKGSYRLKVSPEGTVKVLNLAPIYVSGLTIEEARDKIVGRLRQSYAGLNSSGSFASINLGNIRSIKVMVTGEVVKPGVYTVSSLATAFNALYLCGGPNKNGSFRAINVIRNNKVVRTIDIYDFLLRASQADNIILQDQDIIQVPFYLTRVELDGEVKRPAIYELKKGETLQQLVDLAGGFNEHAYQASITMRRNTDKARKVVTVIKNEYATFHPQSGDAIMVGKVLERFDNKVVIEGAISRPGEYALGDNLKTLKDLINQSEGVREDAFLNRALIHREKPNREPEVIAVALGKVLSNELPDIELKNQDSVVISSIKDLREAYFVTIVGEINNPSDFPFAEAMTVSDLITQAGGLTDGAIDSRIEIARRIKENNLPDVAENVTIQIITLKINRDLSLLPADKEFQLQPFDIVYIRKSTRYDKQRSVVILGEVNYPGTYAIQNNSERVTQLLERAGGPKLNGYLPNAVFRRGGERIALDIQKIVENPALESNIILEEGDTLFIPERSELVRIDGAVLNPSVVNYSKGFNYDDYLSQAGGYGERAMKSRVYVTYANGYTERTRKFLFFNIRPKIQPGSVISVPYKPKDERRSDLTGPVILSFTSTLILAAVTLISRL</sequence>
<feature type="signal peptide" evidence="15">
    <location>
        <begin position="1"/>
        <end position="23"/>
    </location>
</feature>
<keyword evidence="10" id="KW-0626">Porin</keyword>
<keyword evidence="7 15" id="KW-0732">Signal</keyword>
<feature type="domain" description="Soluble ligand binding" evidence="17">
    <location>
        <begin position="487"/>
        <end position="533"/>
    </location>
</feature>
<evidence type="ECO:0000256" key="4">
    <source>
        <dbReference type="ARBA" id="ARBA00022452"/>
    </source>
</evidence>
<evidence type="ECO:0000256" key="2">
    <source>
        <dbReference type="ARBA" id="ARBA00009450"/>
    </source>
</evidence>
<protein>
    <submittedName>
        <fullName evidence="19">Sugar transporter</fullName>
    </submittedName>
</protein>
<gene>
    <name evidence="19" type="ORF">DR864_01135</name>
</gene>
<dbReference type="PANTHER" id="PTHR33619">
    <property type="entry name" value="POLYSACCHARIDE EXPORT PROTEIN GFCE-RELATED"/>
    <property type="match status" value="1"/>
</dbReference>
<evidence type="ECO:0000259" key="16">
    <source>
        <dbReference type="Pfam" id="PF02563"/>
    </source>
</evidence>
<dbReference type="InterPro" id="IPR049712">
    <property type="entry name" value="Poly_export"/>
</dbReference>
<dbReference type="GO" id="GO:0009279">
    <property type="term" value="C:cell outer membrane"/>
    <property type="evidence" value="ECO:0007669"/>
    <property type="project" value="UniProtKB-SubCell"/>
</dbReference>
<dbReference type="Pfam" id="PF22461">
    <property type="entry name" value="SLBB_2"/>
    <property type="match status" value="1"/>
</dbReference>
<evidence type="ECO:0000256" key="13">
    <source>
        <dbReference type="ARBA" id="ARBA00023237"/>
    </source>
</evidence>
<evidence type="ECO:0000256" key="6">
    <source>
        <dbReference type="ARBA" id="ARBA00022692"/>
    </source>
</evidence>
<evidence type="ECO:0000259" key="17">
    <source>
        <dbReference type="Pfam" id="PF10531"/>
    </source>
</evidence>
<dbReference type="Proteomes" id="UP000251993">
    <property type="component" value="Chromosome"/>
</dbReference>
<keyword evidence="11" id="KW-0472">Membrane</keyword>
<feature type="domain" description="Polysaccharide export protein N-terminal" evidence="16">
    <location>
        <begin position="144"/>
        <end position="208"/>
    </location>
</feature>
<feature type="chain" id="PRO_5016782839" evidence="15">
    <location>
        <begin position="24"/>
        <end position="777"/>
    </location>
</feature>
<dbReference type="GO" id="GO:0046930">
    <property type="term" value="C:pore complex"/>
    <property type="evidence" value="ECO:0007669"/>
    <property type="project" value="UniProtKB-KW"/>
</dbReference>
<dbReference type="KEGG" id="run:DR864_01135"/>
<dbReference type="GO" id="GO:0006811">
    <property type="term" value="P:monoatomic ion transport"/>
    <property type="evidence" value="ECO:0007669"/>
    <property type="project" value="UniProtKB-KW"/>
</dbReference>
<evidence type="ECO:0000256" key="7">
    <source>
        <dbReference type="ARBA" id="ARBA00022729"/>
    </source>
</evidence>
<feature type="domain" description="Soluble ligand binding" evidence="17">
    <location>
        <begin position="313"/>
        <end position="356"/>
    </location>
</feature>
<feature type="domain" description="Soluble ligand binding" evidence="17">
    <location>
        <begin position="229"/>
        <end position="275"/>
    </location>
</feature>
<organism evidence="19 20">
    <name type="scientific">Runella rosea</name>
    <dbReference type="NCBI Taxonomy" id="2259595"/>
    <lineage>
        <taxon>Bacteria</taxon>
        <taxon>Pseudomonadati</taxon>
        <taxon>Bacteroidota</taxon>
        <taxon>Cytophagia</taxon>
        <taxon>Cytophagales</taxon>
        <taxon>Spirosomataceae</taxon>
        <taxon>Runella</taxon>
    </lineage>
</organism>
<accession>A0A344TCQ8</accession>
<dbReference type="Gene3D" id="3.10.560.10">
    <property type="entry name" value="Outer membrane lipoprotein wza domain like"/>
    <property type="match status" value="6"/>
</dbReference>
<feature type="domain" description="SLBB" evidence="18">
    <location>
        <begin position="587"/>
        <end position="664"/>
    </location>
</feature>
<evidence type="ECO:0000256" key="3">
    <source>
        <dbReference type="ARBA" id="ARBA00022448"/>
    </source>
</evidence>
<dbReference type="SUPFAM" id="SSF142984">
    <property type="entry name" value="Nqo1 middle domain-like"/>
    <property type="match status" value="1"/>
</dbReference>
<keyword evidence="9" id="KW-0406">Ion transport</keyword>
<evidence type="ECO:0000256" key="10">
    <source>
        <dbReference type="ARBA" id="ARBA00023114"/>
    </source>
</evidence>
<evidence type="ECO:0000256" key="15">
    <source>
        <dbReference type="SAM" id="SignalP"/>
    </source>
</evidence>
<dbReference type="InterPro" id="IPR054765">
    <property type="entry name" value="SLBB_dom"/>
</dbReference>
<dbReference type="AlphaFoldDB" id="A0A344TCQ8"/>
<keyword evidence="8" id="KW-0625">Polysaccharide transport</keyword>
<dbReference type="EMBL" id="CP030850">
    <property type="protein sequence ID" value="AXE16429.1"/>
    <property type="molecule type" value="Genomic_DNA"/>
</dbReference>
<evidence type="ECO:0000256" key="14">
    <source>
        <dbReference type="ARBA" id="ARBA00023288"/>
    </source>
</evidence>
<name>A0A344TCQ8_9BACT</name>
<reference evidence="19 20" key="1">
    <citation type="submission" date="2018-07" db="EMBL/GenBank/DDBJ databases">
        <title>Genome sequencing of Runella.</title>
        <authorList>
            <person name="Baek M.-G."/>
            <person name="Yi H."/>
        </authorList>
    </citation>
    <scope>NUCLEOTIDE SEQUENCE [LARGE SCALE GENOMIC DNA]</scope>
    <source>
        <strain evidence="19 20">HYN0085</strain>
    </source>
</reference>
<evidence type="ECO:0000256" key="12">
    <source>
        <dbReference type="ARBA" id="ARBA00023139"/>
    </source>
</evidence>
<keyword evidence="14" id="KW-0449">Lipoprotein</keyword>
<keyword evidence="3" id="KW-0813">Transport</keyword>
<evidence type="ECO:0000256" key="5">
    <source>
        <dbReference type="ARBA" id="ARBA00022597"/>
    </source>
</evidence>
<evidence type="ECO:0000256" key="9">
    <source>
        <dbReference type="ARBA" id="ARBA00023065"/>
    </source>
</evidence>
<dbReference type="Pfam" id="PF02563">
    <property type="entry name" value="Poly_export"/>
    <property type="match status" value="1"/>
</dbReference>
<evidence type="ECO:0000256" key="1">
    <source>
        <dbReference type="ARBA" id="ARBA00004571"/>
    </source>
</evidence>
<evidence type="ECO:0000256" key="11">
    <source>
        <dbReference type="ARBA" id="ARBA00023136"/>
    </source>
</evidence>
<comment type="subcellular location">
    <subcellularLocation>
        <location evidence="1">Cell outer membrane</location>
        <topology evidence="1">Multi-pass membrane protein</topology>
    </subcellularLocation>
</comment>
<keyword evidence="13" id="KW-0998">Cell outer membrane</keyword>
<keyword evidence="20" id="KW-1185">Reference proteome</keyword>
<proteinExistence type="inferred from homology"/>
<dbReference type="InterPro" id="IPR003715">
    <property type="entry name" value="Poly_export_N"/>
</dbReference>
<feature type="domain" description="Soluble ligand binding" evidence="17">
    <location>
        <begin position="671"/>
        <end position="713"/>
    </location>
</feature>
<keyword evidence="12" id="KW-0564">Palmitate</keyword>
<evidence type="ECO:0000256" key="8">
    <source>
        <dbReference type="ARBA" id="ARBA00023047"/>
    </source>
</evidence>
<dbReference type="RefSeq" id="WP_114065216.1">
    <property type="nucleotide sequence ID" value="NZ_CP030850.1"/>
</dbReference>
<comment type="similarity">
    <text evidence="2">Belongs to the BexD/CtrA/VexA family.</text>
</comment>
<dbReference type="PANTHER" id="PTHR33619:SF3">
    <property type="entry name" value="POLYSACCHARIDE EXPORT PROTEIN GFCE-RELATED"/>
    <property type="match status" value="1"/>
</dbReference>
<keyword evidence="6" id="KW-0812">Transmembrane</keyword>
<evidence type="ECO:0000313" key="19">
    <source>
        <dbReference type="EMBL" id="AXE16429.1"/>
    </source>
</evidence>
<keyword evidence="5 19" id="KW-0762">Sugar transport</keyword>